<dbReference type="AlphaFoldDB" id="C4JV95"/>
<dbReference type="GeneID" id="8442594"/>
<gene>
    <name evidence="1" type="ORF">UREG_06487</name>
</gene>
<accession>C4JV95</accession>
<protein>
    <submittedName>
        <fullName evidence="1">Uncharacterized protein</fullName>
    </submittedName>
</protein>
<organism evidence="1 2">
    <name type="scientific">Uncinocarpus reesii (strain UAMH 1704)</name>
    <dbReference type="NCBI Taxonomy" id="336963"/>
    <lineage>
        <taxon>Eukaryota</taxon>
        <taxon>Fungi</taxon>
        <taxon>Dikarya</taxon>
        <taxon>Ascomycota</taxon>
        <taxon>Pezizomycotina</taxon>
        <taxon>Eurotiomycetes</taxon>
        <taxon>Eurotiomycetidae</taxon>
        <taxon>Onygenales</taxon>
        <taxon>Onygenaceae</taxon>
        <taxon>Uncinocarpus</taxon>
    </lineage>
</organism>
<evidence type="ECO:0000313" key="1">
    <source>
        <dbReference type="EMBL" id="EEP81622.1"/>
    </source>
</evidence>
<evidence type="ECO:0000313" key="2">
    <source>
        <dbReference type="Proteomes" id="UP000002058"/>
    </source>
</evidence>
<name>C4JV95_UNCRE</name>
<dbReference type="KEGG" id="ure:UREG_06487"/>
<reference evidence="2" key="1">
    <citation type="journal article" date="2009" name="Genome Res.">
        <title>Comparative genomic analyses of the human fungal pathogens Coccidioides and their relatives.</title>
        <authorList>
            <person name="Sharpton T.J."/>
            <person name="Stajich J.E."/>
            <person name="Rounsley S.D."/>
            <person name="Gardner M.J."/>
            <person name="Wortman J.R."/>
            <person name="Jordar V.S."/>
            <person name="Maiti R."/>
            <person name="Kodira C.D."/>
            <person name="Neafsey D.E."/>
            <person name="Zeng Q."/>
            <person name="Hung C.-Y."/>
            <person name="McMahan C."/>
            <person name="Muszewska A."/>
            <person name="Grynberg M."/>
            <person name="Mandel M.A."/>
            <person name="Kellner E.M."/>
            <person name="Barker B.M."/>
            <person name="Galgiani J.N."/>
            <person name="Orbach M.J."/>
            <person name="Kirkland T.N."/>
            <person name="Cole G.T."/>
            <person name="Henn M.R."/>
            <person name="Birren B.W."/>
            <person name="Taylor J.W."/>
        </authorList>
    </citation>
    <scope>NUCLEOTIDE SEQUENCE [LARGE SCALE GENOMIC DNA]</scope>
    <source>
        <strain evidence="2">UAMH 1704</strain>
    </source>
</reference>
<dbReference type="Proteomes" id="UP000002058">
    <property type="component" value="Unassembled WGS sequence"/>
</dbReference>
<proteinExistence type="predicted"/>
<dbReference type="RefSeq" id="XP_002583520.1">
    <property type="nucleotide sequence ID" value="XM_002583474.1"/>
</dbReference>
<dbReference type="InParanoid" id="C4JV95"/>
<sequence length="73" mass="8550">MAAIATFTRITIRTRAPWYRALPRRELHRCIQVDPGTLRPQYTSKIANRDAQSYDSDVETKLTYHQHGFARCQ</sequence>
<keyword evidence="2" id="KW-1185">Reference proteome</keyword>
<dbReference type="VEuPathDB" id="FungiDB:UREG_06487"/>
<dbReference type="HOGENOM" id="CLU_2706646_0_0_1"/>
<dbReference type="EMBL" id="CH476618">
    <property type="protein sequence ID" value="EEP81622.1"/>
    <property type="molecule type" value="Genomic_DNA"/>
</dbReference>